<dbReference type="InterPro" id="IPR036849">
    <property type="entry name" value="Enolase-like_C_sf"/>
</dbReference>
<dbReference type="Pfam" id="PF02746">
    <property type="entry name" value="MR_MLE_N"/>
    <property type="match status" value="1"/>
</dbReference>
<gene>
    <name evidence="6" type="ORF">I2501_27355</name>
</gene>
<name>A0A931B9Z2_9ACTN</name>
<dbReference type="GO" id="GO:0000287">
    <property type="term" value="F:magnesium ion binding"/>
    <property type="evidence" value="ECO:0007669"/>
    <property type="project" value="TreeGrafter"/>
</dbReference>
<dbReference type="Pfam" id="PF13378">
    <property type="entry name" value="MR_MLE_C"/>
    <property type="match status" value="1"/>
</dbReference>
<dbReference type="InterPro" id="IPR046945">
    <property type="entry name" value="RHMD-like"/>
</dbReference>
<dbReference type="Proteomes" id="UP000657385">
    <property type="component" value="Unassembled WGS sequence"/>
</dbReference>
<dbReference type="Gene3D" id="3.30.390.10">
    <property type="entry name" value="Enolase-like, N-terminal domain"/>
    <property type="match status" value="1"/>
</dbReference>
<dbReference type="GO" id="GO:0016836">
    <property type="term" value="F:hydro-lyase activity"/>
    <property type="evidence" value="ECO:0007669"/>
    <property type="project" value="TreeGrafter"/>
</dbReference>
<dbReference type="RefSeq" id="WP_196196918.1">
    <property type="nucleotide sequence ID" value="NZ_JADPRT010000013.1"/>
</dbReference>
<dbReference type="InterPro" id="IPR029065">
    <property type="entry name" value="Enolase_C-like"/>
</dbReference>
<keyword evidence="3" id="KW-0460">Magnesium</keyword>
<dbReference type="GO" id="GO:0016052">
    <property type="term" value="P:carbohydrate catabolic process"/>
    <property type="evidence" value="ECO:0007669"/>
    <property type="project" value="TreeGrafter"/>
</dbReference>
<evidence type="ECO:0000256" key="2">
    <source>
        <dbReference type="ARBA" id="ARBA00022723"/>
    </source>
</evidence>
<dbReference type="PANTHER" id="PTHR13794:SF58">
    <property type="entry name" value="MITOCHONDRIAL ENOLASE SUPERFAMILY MEMBER 1"/>
    <property type="match status" value="1"/>
</dbReference>
<dbReference type="AlphaFoldDB" id="A0A931B9Z2"/>
<dbReference type="SUPFAM" id="SSF54826">
    <property type="entry name" value="Enolase N-terminal domain-like"/>
    <property type="match status" value="1"/>
</dbReference>
<dbReference type="Gene3D" id="3.20.20.120">
    <property type="entry name" value="Enolase-like C-terminal domain"/>
    <property type="match status" value="1"/>
</dbReference>
<dbReference type="SFLD" id="SFLDS00001">
    <property type="entry name" value="Enolase"/>
    <property type="match status" value="1"/>
</dbReference>
<reference evidence="6" key="1">
    <citation type="submission" date="2020-11" db="EMBL/GenBank/DDBJ databases">
        <title>Isolation and identification of active actinomycetes.</title>
        <authorList>
            <person name="Yu B."/>
        </authorList>
    </citation>
    <scope>NUCLEOTIDE SEQUENCE</scope>
    <source>
        <strain evidence="6">NEAU-YB345</strain>
    </source>
</reference>
<dbReference type="InterPro" id="IPR013341">
    <property type="entry name" value="Mandelate_racemase_N_dom"/>
</dbReference>
<evidence type="ECO:0000313" key="6">
    <source>
        <dbReference type="EMBL" id="MBF9071746.1"/>
    </source>
</evidence>
<evidence type="ECO:0000259" key="4">
    <source>
        <dbReference type="Pfam" id="PF02746"/>
    </source>
</evidence>
<organism evidence="6 7">
    <name type="scientific">Streptacidiphilus fuscans</name>
    <dbReference type="NCBI Taxonomy" id="2789292"/>
    <lineage>
        <taxon>Bacteria</taxon>
        <taxon>Bacillati</taxon>
        <taxon>Actinomycetota</taxon>
        <taxon>Actinomycetes</taxon>
        <taxon>Kitasatosporales</taxon>
        <taxon>Streptomycetaceae</taxon>
        <taxon>Streptacidiphilus</taxon>
    </lineage>
</organism>
<accession>A0A931B9Z2</accession>
<evidence type="ECO:0000259" key="5">
    <source>
        <dbReference type="Pfam" id="PF13378"/>
    </source>
</evidence>
<dbReference type="SUPFAM" id="SSF51604">
    <property type="entry name" value="Enolase C-terminal domain-like"/>
    <property type="match status" value="1"/>
</dbReference>
<feature type="domain" description="Enolase C-terminal" evidence="5">
    <location>
        <begin position="179"/>
        <end position="383"/>
    </location>
</feature>
<evidence type="ECO:0000313" key="7">
    <source>
        <dbReference type="Proteomes" id="UP000657385"/>
    </source>
</evidence>
<comment type="caution">
    <text evidence="6">The sequence shown here is derived from an EMBL/GenBank/DDBJ whole genome shotgun (WGS) entry which is preliminary data.</text>
</comment>
<evidence type="ECO:0000256" key="3">
    <source>
        <dbReference type="ARBA" id="ARBA00022842"/>
    </source>
</evidence>
<proteinExistence type="predicted"/>
<dbReference type="EMBL" id="JADPRT010000013">
    <property type="protein sequence ID" value="MBF9071746.1"/>
    <property type="molecule type" value="Genomic_DNA"/>
</dbReference>
<sequence>MAATETAPPAGRRGDGPVRQAGMMIREVQAWRLPPQEAGLPDGLPKEIAAVAIPPAGPEWAEHRERFALLLVADGGLGWHGPVSEPVMQVIRDDHAAGLIGHDAAQHRRLPYRKVTGRHRTGPHARQAVSAVELACWDLASAASGKSVVDLLGGQVRPRVPAYASALGLDPVLPGAVEAAGWIAGAGFWGQKWPLTKQLILAGPRAVAATLGRLREAAGEGPLMVDGLGRCHLDEALRLLPVLSDLGVQWAEELVPADSLGWQRLRLAPAEVPLAAGEHAVDEAEQTRLLTGGQVDVWQVDVGWAGGLSRSLHTIETAADLGIPTFPHGAHLNAALALAAVCCRDKVPALEYHLTVEPLRQQIHEHPLTVDSGWLSARTSPGLAGQLLTVSDDPLWSVGQ</sequence>
<protein>
    <submittedName>
        <fullName evidence="6">Mandelate racemase</fullName>
    </submittedName>
</protein>
<evidence type="ECO:0000256" key="1">
    <source>
        <dbReference type="ARBA" id="ARBA00001946"/>
    </source>
</evidence>
<keyword evidence="7" id="KW-1185">Reference proteome</keyword>
<comment type="cofactor">
    <cofactor evidence="1">
        <name>Mg(2+)</name>
        <dbReference type="ChEBI" id="CHEBI:18420"/>
    </cofactor>
</comment>
<keyword evidence="2" id="KW-0479">Metal-binding</keyword>
<dbReference type="PANTHER" id="PTHR13794">
    <property type="entry name" value="ENOLASE SUPERFAMILY, MANDELATE RACEMASE"/>
    <property type="match status" value="1"/>
</dbReference>
<dbReference type="InterPro" id="IPR029017">
    <property type="entry name" value="Enolase-like_N"/>
</dbReference>
<feature type="domain" description="Mandelate racemase/muconate lactonizing enzyme N-terminal" evidence="4">
    <location>
        <begin position="77"/>
        <end position="153"/>
    </location>
</feature>